<comment type="caution">
    <text evidence="2">The sequence shown here is derived from an EMBL/GenBank/DDBJ whole genome shotgun (WGS) entry which is preliminary data.</text>
</comment>
<keyword evidence="3" id="KW-1185">Reference proteome</keyword>
<gene>
    <name evidence="2" type="ORF">GCM10010326_23650</name>
</gene>
<keyword evidence="1" id="KW-0472">Membrane</keyword>
<evidence type="ECO:0000256" key="1">
    <source>
        <dbReference type="SAM" id="Phobius"/>
    </source>
</evidence>
<keyword evidence="1" id="KW-1133">Transmembrane helix</keyword>
<keyword evidence="1" id="KW-0812">Transmembrane</keyword>
<organism evidence="2 3">
    <name type="scientific">Streptomyces xanthochromogenes</name>
    <dbReference type="NCBI Taxonomy" id="67384"/>
    <lineage>
        <taxon>Bacteria</taxon>
        <taxon>Bacillati</taxon>
        <taxon>Actinomycetota</taxon>
        <taxon>Actinomycetes</taxon>
        <taxon>Kitasatosporales</taxon>
        <taxon>Streptomycetaceae</taxon>
        <taxon>Streptomyces</taxon>
    </lineage>
</organism>
<evidence type="ECO:0000313" key="2">
    <source>
        <dbReference type="EMBL" id="GGY29146.1"/>
    </source>
</evidence>
<accession>A0ABQ2ZY40</accession>
<reference evidence="3" key="1">
    <citation type="journal article" date="2019" name="Int. J. Syst. Evol. Microbiol.">
        <title>The Global Catalogue of Microorganisms (GCM) 10K type strain sequencing project: providing services to taxonomists for standard genome sequencing and annotation.</title>
        <authorList>
            <consortium name="The Broad Institute Genomics Platform"/>
            <consortium name="The Broad Institute Genome Sequencing Center for Infectious Disease"/>
            <person name="Wu L."/>
            <person name="Ma J."/>
        </authorList>
    </citation>
    <scope>NUCLEOTIDE SEQUENCE [LARGE SCALE GENOMIC DNA]</scope>
    <source>
        <strain evidence="3">JCM 4594</strain>
    </source>
</reference>
<evidence type="ECO:0000313" key="3">
    <source>
        <dbReference type="Proteomes" id="UP000600946"/>
    </source>
</evidence>
<proteinExistence type="predicted"/>
<name>A0ABQ2ZY40_9ACTN</name>
<protein>
    <submittedName>
        <fullName evidence="2">Uncharacterized protein</fullName>
    </submittedName>
</protein>
<dbReference type="Proteomes" id="UP000600946">
    <property type="component" value="Unassembled WGS sequence"/>
</dbReference>
<feature type="transmembrane region" description="Helical" evidence="1">
    <location>
        <begin position="20"/>
        <end position="40"/>
    </location>
</feature>
<dbReference type="EMBL" id="BMUU01000003">
    <property type="protein sequence ID" value="GGY29146.1"/>
    <property type="molecule type" value="Genomic_DNA"/>
</dbReference>
<sequence length="49" mass="5331">MLVPELVLPSLVSLVAPLPSVLPLLLLLLLLLLELPLLLCELEQPPPEL</sequence>